<proteinExistence type="predicted"/>
<comment type="caution">
    <text evidence="2">The sequence shown here is derived from an EMBL/GenBank/DDBJ whole genome shotgun (WGS) entry which is preliminary data.</text>
</comment>
<accession>A0A4D9D414</accession>
<reference evidence="2 3" key="1">
    <citation type="submission" date="2019-01" db="EMBL/GenBank/DDBJ databases">
        <title>Nuclear Genome Assembly of the Microalgal Biofuel strain Nannochloropsis salina CCMP1776.</title>
        <authorList>
            <person name="Hovde B."/>
        </authorList>
    </citation>
    <scope>NUCLEOTIDE SEQUENCE [LARGE SCALE GENOMIC DNA]</scope>
    <source>
        <strain evidence="2 3">CCMP1776</strain>
    </source>
</reference>
<gene>
    <name evidence="2" type="ORF">NSK_003540</name>
</gene>
<dbReference type="Proteomes" id="UP000355283">
    <property type="component" value="Unassembled WGS sequence"/>
</dbReference>
<dbReference type="AlphaFoldDB" id="A0A4D9D414"/>
<evidence type="ECO:0000313" key="2">
    <source>
        <dbReference type="EMBL" id="TFJ85117.1"/>
    </source>
</evidence>
<protein>
    <submittedName>
        <fullName evidence="2">Uncharacterized protein</fullName>
    </submittedName>
</protein>
<evidence type="ECO:0000313" key="3">
    <source>
        <dbReference type="Proteomes" id="UP000355283"/>
    </source>
</evidence>
<name>A0A4D9D414_9STRA</name>
<evidence type="ECO:0000256" key="1">
    <source>
        <dbReference type="SAM" id="MobiDB-lite"/>
    </source>
</evidence>
<dbReference type="OrthoDB" id="43303at2759"/>
<organism evidence="2 3">
    <name type="scientific">Nannochloropsis salina CCMP1776</name>
    <dbReference type="NCBI Taxonomy" id="1027361"/>
    <lineage>
        <taxon>Eukaryota</taxon>
        <taxon>Sar</taxon>
        <taxon>Stramenopiles</taxon>
        <taxon>Ochrophyta</taxon>
        <taxon>Eustigmatophyceae</taxon>
        <taxon>Eustigmatales</taxon>
        <taxon>Monodopsidaceae</taxon>
        <taxon>Microchloropsis</taxon>
        <taxon>Microchloropsis salina</taxon>
    </lineage>
</organism>
<sequence>MDTQRIDTASDHAQKIPSGGDGAASVKQPSVVRHDGPLVCIDRGQSALPEQGYDFVMEALGCDLGSDLLGSSKEEYGARWLREARLRFQERRHEKTWEKFWENGGKCGGRCTYWAILQVPSDRSFDLHVHPSFEVLHVLRGRLYERRMLGPPLSLAEEEGRSVGEMAPVDLSGLCPPPDFRDGVFQEDTINVNEMGSVHQSWTGKEGCIVLLLWAGGHCFIDGACLPQGYEKGGCCTESVKD</sequence>
<feature type="region of interest" description="Disordered" evidence="1">
    <location>
        <begin position="1"/>
        <end position="28"/>
    </location>
</feature>
<keyword evidence="3" id="KW-1185">Reference proteome</keyword>
<feature type="compositionally biased region" description="Basic and acidic residues" evidence="1">
    <location>
        <begin position="1"/>
        <end position="14"/>
    </location>
</feature>
<dbReference type="EMBL" id="SDOX01000016">
    <property type="protein sequence ID" value="TFJ85117.1"/>
    <property type="molecule type" value="Genomic_DNA"/>
</dbReference>